<comment type="caution">
    <text evidence="1">The sequence shown here is derived from an EMBL/GenBank/DDBJ whole genome shotgun (WGS) entry which is preliminary data.</text>
</comment>
<sequence length="105" mass="11776">MAFKVFVFAQGKGWIPVSDVLNHNGVAASEDEALSLGCTLVMSGIVENMRTHGAKTGDIVGFKILPTEDLPQPLPKQARSWLDFKHLFFKRGSSYFLYKTWSWPD</sequence>
<proteinExistence type="predicted"/>
<reference evidence="1" key="1">
    <citation type="journal article" date="2020" name="mSystems">
        <title>Genome- and Community-Level Interaction Insights into Carbon Utilization and Element Cycling Functions of Hydrothermarchaeota in Hydrothermal Sediment.</title>
        <authorList>
            <person name="Zhou Z."/>
            <person name="Liu Y."/>
            <person name="Xu W."/>
            <person name="Pan J."/>
            <person name="Luo Z.H."/>
            <person name="Li M."/>
        </authorList>
    </citation>
    <scope>NUCLEOTIDE SEQUENCE [LARGE SCALE GENOMIC DNA]</scope>
    <source>
        <strain evidence="1">SpSt-1056</strain>
    </source>
</reference>
<gene>
    <name evidence="1" type="ORF">ENM11_04265</name>
</gene>
<evidence type="ECO:0000313" key="1">
    <source>
        <dbReference type="EMBL" id="HHK68352.1"/>
    </source>
</evidence>
<name>A0A7C5QE93_CALS0</name>
<organism evidence="1">
    <name type="scientific">Caldiarchaeum subterraneum</name>
    <dbReference type="NCBI Taxonomy" id="311458"/>
    <lineage>
        <taxon>Archaea</taxon>
        <taxon>Nitrososphaerota</taxon>
        <taxon>Candidatus Caldarchaeales</taxon>
        <taxon>Candidatus Caldarchaeaceae</taxon>
        <taxon>Candidatus Caldarchaeum</taxon>
    </lineage>
</organism>
<accession>A0A7C5QE93</accession>
<dbReference type="EMBL" id="DRWN01000029">
    <property type="protein sequence ID" value="HHK68352.1"/>
    <property type="molecule type" value="Genomic_DNA"/>
</dbReference>
<protein>
    <submittedName>
        <fullName evidence="1">Uncharacterized protein</fullName>
    </submittedName>
</protein>
<dbReference type="AlphaFoldDB" id="A0A7C5QE93"/>